<evidence type="ECO:0000313" key="1">
    <source>
        <dbReference type="EMBL" id="MCE8539563.1"/>
    </source>
</evidence>
<sequence length="369" mass="39443">MLDHKENMHAGAVNLLTRCGGLSAGDSVLIVREPPGLGYYRECIVDGLTQAAASLGIRATLVQAPFTENATTPDEALVTAMRAADLTVFLARLGDQLRFQDLPGAIRAIVCYALDGIMLGSGFGRLDHAAMVQLRDRIDNAMGQARSITVTCPAGTDFTGHVAPVDAKPKDTNTIRFPLSVHSPVPAVNFSGRIAQRGFLVGTGSRFYQPYACALADVLFVEIEGNRITGFSGTTSDVARAEAHYRGIGERYGIDRYFVHSWHCGIHPGCAFRDPARDSFERWSGSAFGNPRLLHVHTCGAYAPGEISLNILDPTVTVDGIALWQAGRLVPEAIPGATEILDRHPELRAAYDAPAQDCGLGPAGALSFV</sequence>
<dbReference type="Proteomes" id="UP000813672">
    <property type="component" value="Unassembled WGS sequence"/>
</dbReference>
<protein>
    <submittedName>
        <fullName evidence="1">Uncharacterized protein</fullName>
    </submittedName>
</protein>
<organism evidence="1 2">
    <name type="scientific">Ruegeria pomeroyi</name>
    <dbReference type="NCBI Taxonomy" id="89184"/>
    <lineage>
        <taxon>Bacteria</taxon>
        <taxon>Pseudomonadati</taxon>
        <taxon>Pseudomonadota</taxon>
        <taxon>Alphaproteobacteria</taxon>
        <taxon>Rhodobacterales</taxon>
        <taxon>Roseobacteraceae</taxon>
        <taxon>Ruegeria</taxon>
    </lineage>
</organism>
<dbReference type="AlphaFoldDB" id="A0A9Q3ZNV6"/>
<evidence type="ECO:0000313" key="2">
    <source>
        <dbReference type="Proteomes" id="UP000813672"/>
    </source>
</evidence>
<dbReference type="RefSeq" id="WP_234221511.1">
    <property type="nucleotide sequence ID" value="NZ_JAGQAF010000014.1"/>
</dbReference>
<dbReference type="EMBL" id="JAGQAF010000014">
    <property type="protein sequence ID" value="MCE8539563.1"/>
    <property type="molecule type" value="Genomic_DNA"/>
</dbReference>
<accession>A0A9Q3ZNV6</accession>
<gene>
    <name evidence="1" type="ORF">KBY27_19060</name>
</gene>
<comment type="caution">
    <text evidence="1">The sequence shown here is derived from an EMBL/GenBank/DDBJ whole genome shotgun (WGS) entry which is preliminary data.</text>
</comment>
<reference evidence="1" key="1">
    <citation type="journal article" date="2021" name="Environ. Microbiol.">
        <title>Cryptic niche differentiation of novel sediment ecotypes of Rugeria pomeroyi correlates with nitrate respiration.</title>
        <authorList>
            <person name="Lin X."/>
            <person name="McNichol J."/>
            <person name="Chu X."/>
            <person name="Qian Y."/>
            <person name="Luo H."/>
        </authorList>
    </citation>
    <scope>NUCLEOTIDE SEQUENCE</scope>
    <source>
        <strain evidence="1">SZCCDBB064</strain>
    </source>
</reference>
<name>A0A9Q3ZNV6_9RHOB</name>
<proteinExistence type="predicted"/>